<dbReference type="InterPro" id="IPR015896">
    <property type="entry name" value="4pyrrol_synth_GluRdtase_dimer"/>
</dbReference>
<feature type="binding site" evidence="8">
    <location>
        <position position="107"/>
    </location>
    <ligand>
        <name>substrate</name>
    </ligand>
</feature>
<dbReference type="InterPro" id="IPR006151">
    <property type="entry name" value="Shikm_DH/Glu-tRNA_Rdtase"/>
</dbReference>
<dbReference type="CDD" id="cd05213">
    <property type="entry name" value="NAD_bind_Glutamyl_tRNA_reduct"/>
    <property type="match status" value="1"/>
</dbReference>
<dbReference type="InterPro" id="IPR000343">
    <property type="entry name" value="4pyrrol_synth_GluRdtase"/>
</dbReference>
<comment type="domain">
    <text evidence="8">Possesses an unusual extended V-shaped dimeric structure with each monomer consisting of three distinct domains arranged along a curved 'spinal' alpha-helix. The N-terminal catalytic domain specifically recognizes the glutamate moiety of the substrate. The second domain is the NADPH-binding domain, and the third C-terminal domain is responsible for dimerization.</text>
</comment>
<evidence type="ECO:0000313" key="15">
    <source>
        <dbReference type="Proteomes" id="UP001497493"/>
    </source>
</evidence>
<dbReference type="SUPFAM" id="SSF51735">
    <property type="entry name" value="NAD(P)-binding Rossmann-fold domains"/>
    <property type="match status" value="1"/>
</dbReference>
<evidence type="ECO:0000256" key="5">
    <source>
        <dbReference type="ARBA" id="ARBA00023002"/>
    </source>
</evidence>
<evidence type="ECO:0000256" key="9">
    <source>
        <dbReference type="RuleBase" id="RU000584"/>
    </source>
</evidence>
<evidence type="ECO:0000259" key="13">
    <source>
        <dbReference type="Pfam" id="PF05201"/>
    </source>
</evidence>
<evidence type="ECO:0000256" key="2">
    <source>
        <dbReference type="ARBA" id="ARBA00005916"/>
    </source>
</evidence>
<comment type="function">
    <text evidence="8">Catalyzes the NADPH-dependent reduction of glutamyl-tRNA(Glu) to glutamate 1-semialdehyde (GSA).</text>
</comment>
<dbReference type="Pfam" id="PF00745">
    <property type="entry name" value="GlutR_dimer"/>
    <property type="match status" value="1"/>
</dbReference>
<dbReference type="RefSeq" id="WP_348757522.1">
    <property type="nucleotide sequence ID" value="NZ_OZ026884.1"/>
</dbReference>
<dbReference type="HAMAP" id="MF_00087">
    <property type="entry name" value="Glu_tRNA_reductase"/>
    <property type="match status" value="1"/>
</dbReference>
<comment type="miscellaneous">
    <text evidence="8">During catalysis, the active site Cys acts as a nucleophile attacking the alpha-carbonyl group of tRNA-bound glutamate with the formation of a thioester intermediate between enzyme and glutamate, and the concomitant release of tRNA(Glu). The thioester intermediate is finally reduced by direct hydride transfer from NADPH, to form the product GSA.</text>
</comment>
<evidence type="ECO:0000256" key="8">
    <source>
        <dbReference type="HAMAP-Rule" id="MF_00087"/>
    </source>
</evidence>
<evidence type="ECO:0000256" key="1">
    <source>
        <dbReference type="ARBA" id="ARBA00005059"/>
    </source>
</evidence>
<accession>A0ABP1CAT7</accession>
<comment type="pathway">
    <text evidence="1 8 9">Porphyrin-containing compound metabolism; protoporphyrin-IX biosynthesis; 5-aminolevulinate from L-glutamyl-tRNA(Glu): step 1/2.</text>
</comment>
<feature type="domain" description="Glutamyl-tRNA reductase N-terminal" evidence="13">
    <location>
        <begin position="6"/>
        <end position="154"/>
    </location>
</feature>
<dbReference type="EMBL" id="OZ026884">
    <property type="protein sequence ID" value="CAL1240982.1"/>
    <property type="molecule type" value="Genomic_DNA"/>
</dbReference>
<keyword evidence="4 8" id="KW-0521">NADP</keyword>
<proteinExistence type="inferred from homology"/>
<keyword evidence="5 8" id="KW-0560">Oxidoreductase</keyword>
<evidence type="ECO:0000313" key="14">
    <source>
        <dbReference type="EMBL" id="CAL1240982.1"/>
    </source>
</evidence>
<dbReference type="EC" id="1.2.1.70" evidence="3 8"/>
<dbReference type="InterPro" id="IPR036343">
    <property type="entry name" value="GluRdtase_N_sf"/>
</dbReference>
<dbReference type="SUPFAM" id="SSF69075">
    <property type="entry name" value="Glutamyl tRNA-reductase dimerization domain"/>
    <property type="match status" value="1"/>
</dbReference>
<feature type="active site" description="Nucleophile" evidence="8">
    <location>
        <position position="50"/>
    </location>
</feature>
<feature type="binding site" evidence="8">
    <location>
        <position position="118"/>
    </location>
    <ligand>
        <name>substrate</name>
    </ligand>
</feature>
<dbReference type="Gene3D" id="3.30.460.30">
    <property type="entry name" value="Glutamyl-tRNA reductase, N-terminal domain"/>
    <property type="match status" value="1"/>
</dbReference>
<keyword evidence="6 8" id="KW-0627">Porphyrin biosynthesis</keyword>
<dbReference type="PROSITE" id="PS00747">
    <property type="entry name" value="GLUTR"/>
    <property type="match status" value="1"/>
</dbReference>
<dbReference type="PANTHER" id="PTHR43013:SF1">
    <property type="entry name" value="GLUTAMYL-TRNA REDUCTASE"/>
    <property type="match status" value="1"/>
</dbReference>
<feature type="domain" description="Tetrapyrrole biosynthesis glutamyl-tRNA reductase dimerisation" evidence="11">
    <location>
        <begin position="318"/>
        <end position="415"/>
    </location>
</feature>
<dbReference type="Pfam" id="PF05201">
    <property type="entry name" value="GlutR_N"/>
    <property type="match status" value="1"/>
</dbReference>
<dbReference type="SUPFAM" id="SSF69742">
    <property type="entry name" value="Glutamyl tRNA-reductase catalytic, N-terminal domain"/>
    <property type="match status" value="1"/>
</dbReference>
<dbReference type="Proteomes" id="UP001497493">
    <property type="component" value="Chromosome"/>
</dbReference>
<feature type="binding site" evidence="8">
    <location>
        <begin position="49"/>
        <end position="52"/>
    </location>
    <ligand>
        <name>substrate</name>
    </ligand>
</feature>
<protein>
    <recommendedName>
        <fullName evidence="3 8">Glutamyl-tRNA reductase</fullName>
        <shortName evidence="8">GluTR</shortName>
        <ecNumber evidence="3 8">1.2.1.70</ecNumber>
    </recommendedName>
</protein>
<evidence type="ECO:0000256" key="7">
    <source>
        <dbReference type="ARBA" id="ARBA00047464"/>
    </source>
</evidence>
<keyword evidence="15" id="KW-1185">Reference proteome</keyword>
<dbReference type="Pfam" id="PF01488">
    <property type="entry name" value="Shikimate_DH"/>
    <property type="match status" value="1"/>
</dbReference>
<dbReference type="Gene3D" id="3.40.50.720">
    <property type="entry name" value="NAD(P)-binding Rossmann-like Domain"/>
    <property type="match status" value="1"/>
</dbReference>
<evidence type="ECO:0000256" key="10">
    <source>
        <dbReference type="SAM" id="Coils"/>
    </source>
</evidence>
<dbReference type="PANTHER" id="PTHR43013">
    <property type="entry name" value="GLUTAMYL-TRNA REDUCTASE"/>
    <property type="match status" value="1"/>
</dbReference>
<feature type="site" description="Important for activity" evidence="8">
    <location>
        <position position="97"/>
    </location>
</feature>
<feature type="binding site" evidence="8">
    <location>
        <begin position="187"/>
        <end position="192"/>
    </location>
    <ligand>
        <name>NADP(+)</name>
        <dbReference type="ChEBI" id="CHEBI:58349"/>
    </ligand>
</feature>
<name>A0ABP1CAT7_9GAMM</name>
<feature type="binding site" evidence="8">
    <location>
        <begin position="112"/>
        <end position="114"/>
    </location>
    <ligand>
        <name>substrate</name>
    </ligand>
</feature>
<evidence type="ECO:0000256" key="6">
    <source>
        <dbReference type="ARBA" id="ARBA00023244"/>
    </source>
</evidence>
<feature type="coiled-coil region" evidence="10">
    <location>
        <begin position="302"/>
        <end position="367"/>
    </location>
</feature>
<evidence type="ECO:0000256" key="4">
    <source>
        <dbReference type="ARBA" id="ARBA00022857"/>
    </source>
</evidence>
<dbReference type="InterPro" id="IPR036453">
    <property type="entry name" value="GluRdtase_dimer_dom_sf"/>
</dbReference>
<dbReference type="GO" id="GO:0008883">
    <property type="term" value="F:glutamyl-tRNA reductase activity"/>
    <property type="evidence" value="ECO:0007669"/>
    <property type="project" value="UniProtKB-EC"/>
</dbReference>
<comment type="similarity">
    <text evidence="2 8 9">Belongs to the glutamyl-tRNA reductase family.</text>
</comment>
<dbReference type="InterPro" id="IPR018214">
    <property type="entry name" value="GluRdtase_CS"/>
</dbReference>
<evidence type="ECO:0000256" key="3">
    <source>
        <dbReference type="ARBA" id="ARBA00012970"/>
    </source>
</evidence>
<reference evidence="14 15" key="1">
    <citation type="submission" date="2024-04" db="EMBL/GenBank/DDBJ databases">
        <authorList>
            <person name="Cremers G."/>
        </authorList>
    </citation>
    <scope>NUCLEOTIDE SEQUENCE [LARGE SCALE GENOMIC DNA]</scope>
    <source>
        <strain evidence="14">MeCH1-AG</strain>
    </source>
</reference>
<dbReference type="PIRSF" id="PIRSF000445">
    <property type="entry name" value="4pyrrol_synth_GluRdtase"/>
    <property type="match status" value="1"/>
</dbReference>
<gene>
    <name evidence="8 14" type="primary">hemA</name>
    <name evidence="14" type="ORF">MECH1_V1_2206</name>
</gene>
<dbReference type="InterPro" id="IPR036291">
    <property type="entry name" value="NAD(P)-bd_dom_sf"/>
</dbReference>
<feature type="domain" description="Quinate/shikimate 5-dehydrogenase/glutamyl-tRNA reductase" evidence="12">
    <location>
        <begin position="170"/>
        <end position="304"/>
    </location>
</feature>
<keyword evidence="10" id="KW-0175">Coiled coil</keyword>
<sequence>MGILTLGLNHTTAPVSIRERLAFPAERLKHALRRLIQLPEIEEVAILSTCNRTELYCGGDPAGQEALIDWMAHERHLRREDFQPFLYTHVDAETIRHMFRVACGLDSLILGEPQILGQMKSAYQAAADAGTLGKTLSKLFQHTFSAAKKVRTDTAIGSSPVSVAFAAVRLAQRIFDDLGRQTAVLIGAGETIELTARHLTEHRIGALIIANRTYDRAHALAQRFGGFAITLPELPHHLAKADILVASTASPLPILGKGSVESALKARKRKPMFMVDLAVPRDIEPEVAQLRDVYLYTVDDLRQVVEENLRSRQEAAKQAEEIIDTEVAHFLAWLRAQGATATIRDFRAQAEQIRDEALGKARQLLRNGHPPEQTLEFLANLLTNKLIHIPSSQLRLAGAHQRQDLIAAARELFQLKDDS</sequence>
<organism evidence="14 15">
    <name type="scientific">Candidatus Methylocalor cossyra</name>
    <dbReference type="NCBI Taxonomy" id="3108543"/>
    <lineage>
        <taxon>Bacteria</taxon>
        <taxon>Pseudomonadati</taxon>
        <taxon>Pseudomonadota</taxon>
        <taxon>Gammaproteobacteria</taxon>
        <taxon>Methylococcales</taxon>
        <taxon>Methylococcaceae</taxon>
        <taxon>Candidatus Methylocalor</taxon>
    </lineage>
</organism>
<evidence type="ECO:0000259" key="12">
    <source>
        <dbReference type="Pfam" id="PF01488"/>
    </source>
</evidence>
<comment type="subunit">
    <text evidence="8">Homodimer.</text>
</comment>
<dbReference type="NCBIfam" id="TIGR01035">
    <property type="entry name" value="hemA"/>
    <property type="match status" value="1"/>
</dbReference>
<comment type="catalytic activity">
    <reaction evidence="7 8 9">
        <text>(S)-4-amino-5-oxopentanoate + tRNA(Glu) + NADP(+) = L-glutamyl-tRNA(Glu) + NADPH + H(+)</text>
        <dbReference type="Rhea" id="RHEA:12344"/>
        <dbReference type="Rhea" id="RHEA-COMP:9663"/>
        <dbReference type="Rhea" id="RHEA-COMP:9680"/>
        <dbReference type="ChEBI" id="CHEBI:15378"/>
        <dbReference type="ChEBI" id="CHEBI:57501"/>
        <dbReference type="ChEBI" id="CHEBI:57783"/>
        <dbReference type="ChEBI" id="CHEBI:58349"/>
        <dbReference type="ChEBI" id="CHEBI:78442"/>
        <dbReference type="ChEBI" id="CHEBI:78520"/>
        <dbReference type="EC" id="1.2.1.70"/>
    </reaction>
</comment>
<dbReference type="InterPro" id="IPR015895">
    <property type="entry name" value="4pyrrol_synth_GluRdtase_N"/>
</dbReference>
<evidence type="ECO:0000259" key="11">
    <source>
        <dbReference type="Pfam" id="PF00745"/>
    </source>
</evidence>